<evidence type="ECO:0000256" key="1">
    <source>
        <dbReference type="SAM" id="SignalP"/>
    </source>
</evidence>
<accession>A0A2U8E0P5</accession>
<proteinExistence type="predicted"/>
<keyword evidence="1" id="KW-0732">Signal</keyword>
<evidence type="ECO:0008006" key="4">
    <source>
        <dbReference type="Google" id="ProtNLM"/>
    </source>
</evidence>
<organism evidence="2 3">
    <name type="scientific">Ereboglobus luteus</name>
    <dbReference type="NCBI Taxonomy" id="1796921"/>
    <lineage>
        <taxon>Bacteria</taxon>
        <taxon>Pseudomonadati</taxon>
        <taxon>Verrucomicrobiota</taxon>
        <taxon>Opitutia</taxon>
        <taxon>Opitutales</taxon>
        <taxon>Opitutaceae</taxon>
        <taxon>Ereboglobus</taxon>
    </lineage>
</organism>
<name>A0A2U8E0P5_9BACT</name>
<sequence length="433" mass="47249">MHPQPPMDKLRRIIVLLLLATCARAAAGAAWTHDAYIWQRKPAAQVDDALRASSGQVNGYCVLASEISWDKASPKIVRPRFDYAGLAALGKPIGLALRIGTRNSEKQFADALPQIVAEASALLESVRNAGLAPSELQIDFDCPESKLGLYRGWLAALKTAAGETPLTFTALPCWLQHEREFVDLARTADGFVLQVHSLHKPRAIDDTFTLCEPGAALHWCRGADGLAARAGTRFRVALPTYGYTLGFDDKGRFIGLAAETPRDWPPGAQLRTVRSDPRAMQALAQTLAAEKLPRATGIIWFRLPAENDRLAWTGKTFSAVIEGGEIISHLAVEIHRAKPGLAEIVIINRGHTTEPLPQRVKITWSGDASLESRDGLGGYSFYYDRDDPRALVGMRSLASTEIAPGHSRVIGWVRFDSPDKKPITNISINATIP</sequence>
<dbReference type="Proteomes" id="UP000244896">
    <property type="component" value="Chromosome"/>
</dbReference>
<keyword evidence="3" id="KW-1185">Reference proteome</keyword>
<feature type="chain" id="PRO_5016019958" description="DUF3142 domain-containing protein" evidence="1">
    <location>
        <begin position="26"/>
        <end position="433"/>
    </location>
</feature>
<dbReference type="Pfam" id="PF11340">
    <property type="entry name" value="DUF3142"/>
    <property type="match status" value="1"/>
</dbReference>
<dbReference type="OrthoDB" id="187794at2"/>
<dbReference type="EMBL" id="CP023004">
    <property type="protein sequence ID" value="AWI08381.1"/>
    <property type="molecule type" value="Genomic_DNA"/>
</dbReference>
<evidence type="ECO:0000313" key="3">
    <source>
        <dbReference type="Proteomes" id="UP000244896"/>
    </source>
</evidence>
<reference evidence="2 3" key="1">
    <citation type="journal article" date="2018" name="Syst. Appl. Microbiol.">
        <title>Ereboglobus luteus gen. nov. sp. nov. from cockroach guts, and new insights into the oxygen relationship of the genera Opitutus and Didymococcus (Verrucomicrobia: Opitutaceae).</title>
        <authorList>
            <person name="Tegtmeier D."/>
            <person name="Belitz A."/>
            <person name="Radek R."/>
            <person name="Heimerl T."/>
            <person name="Brune A."/>
        </authorList>
    </citation>
    <scope>NUCLEOTIDE SEQUENCE [LARGE SCALE GENOMIC DNA]</scope>
    <source>
        <strain evidence="2 3">Ho45</strain>
    </source>
</reference>
<dbReference type="KEGG" id="elut:CKA38_03140"/>
<feature type="signal peptide" evidence="1">
    <location>
        <begin position="1"/>
        <end position="25"/>
    </location>
</feature>
<protein>
    <recommendedName>
        <fullName evidence="4">DUF3142 domain-containing protein</fullName>
    </recommendedName>
</protein>
<gene>
    <name evidence="2" type="ORF">CKA38_03140</name>
</gene>
<dbReference type="InterPro" id="IPR021488">
    <property type="entry name" value="DUF3142"/>
</dbReference>
<evidence type="ECO:0000313" key="2">
    <source>
        <dbReference type="EMBL" id="AWI08381.1"/>
    </source>
</evidence>
<dbReference type="AlphaFoldDB" id="A0A2U8E0P5"/>